<dbReference type="GO" id="GO:0032259">
    <property type="term" value="P:methylation"/>
    <property type="evidence" value="ECO:0007669"/>
    <property type="project" value="UniProtKB-KW"/>
</dbReference>
<gene>
    <name evidence="7" type="ORF">MF672_019605</name>
</gene>
<dbReference type="PANTHER" id="PTHR43619:SF2">
    <property type="entry name" value="S-ADENOSYL-L-METHIONINE-DEPENDENT METHYLTRANSFERASES SUPERFAMILY PROTEIN"/>
    <property type="match status" value="1"/>
</dbReference>
<dbReference type="GO" id="GO:0008168">
    <property type="term" value="F:methyltransferase activity"/>
    <property type="evidence" value="ECO:0007669"/>
    <property type="project" value="UniProtKB-KW"/>
</dbReference>
<comment type="caution">
    <text evidence="7">The sequence shown here is derived from an EMBL/GenBank/DDBJ whole genome shotgun (WGS) entry which is preliminary data.</text>
</comment>
<proteinExistence type="inferred from homology"/>
<keyword evidence="3 6" id="KW-0489">Methyltransferase</keyword>
<evidence type="ECO:0000256" key="5">
    <source>
        <dbReference type="ARBA" id="ARBA00022691"/>
    </source>
</evidence>
<dbReference type="InterPro" id="IPR029063">
    <property type="entry name" value="SAM-dependent_MTases_sf"/>
</dbReference>
<dbReference type="SUPFAM" id="SSF53335">
    <property type="entry name" value="S-adenosyl-L-methionine-dependent methyltransferases"/>
    <property type="match status" value="1"/>
</dbReference>
<protein>
    <recommendedName>
        <fullName evidence="6">S-adenosyl-L-methionine-dependent methyltransferase</fullName>
        <ecNumber evidence="6">2.1.1.-</ecNumber>
    </recommendedName>
</protein>
<evidence type="ECO:0000313" key="8">
    <source>
        <dbReference type="Proteomes" id="UP001317259"/>
    </source>
</evidence>
<comment type="similarity">
    <text evidence="2 6">Belongs to the UPF0677 family.</text>
</comment>
<comment type="function">
    <text evidence="1 6">Exhibits S-adenosyl-L-methionine-dependent methyltransferase activity.</text>
</comment>
<dbReference type="PANTHER" id="PTHR43619">
    <property type="entry name" value="S-ADENOSYL-L-METHIONINE-DEPENDENT METHYLTRANSFERASE YKTD-RELATED"/>
    <property type="match status" value="1"/>
</dbReference>
<dbReference type="NCBIfam" id="TIGR00027">
    <property type="entry name" value="mthyl_TIGR00027"/>
    <property type="match status" value="1"/>
</dbReference>
<keyword evidence="4 7" id="KW-0808">Transferase</keyword>
<dbReference type="Gene3D" id="3.40.50.150">
    <property type="entry name" value="Vaccinia Virus protein VP39"/>
    <property type="match status" value="1"/>
</dbReference>
<sequence length="290" mass="32029">MTWTAFGPMMIAACERFLPPEARIVDDDLAPRLLPPALRLLIRLPAARRALVAGSERRLPGIWASVLCRKRYADDQVRAALEAGVDQVVVLGAGLDTRACRLAGPKVRAFELDLPDNVARKRRRLTRAFGRVPEGLTLVPIDFDRGGLARTLATAGFRADRPAVFVWEAVTQYLSEDGVRATLASLSRAAPGSRLLFTYVRRDFLDGVNLYGGGRMRRDFVERRPVFRFGLLPEEVAGLLAPYGWAEAEQAGPAEYAARYLRPSRRDRGLSAPTEIERFVLATTAAAREG</sequence>
<dbReference type="InterPro" id="IPR007213">
    <property type="entry name" value="Ppm1/Ppm2/Tcmp"/>
</dbReference>
<accession>A0ABT0FUP2</accession>
<name>A0ABT0FUP2_9ACTN</name>
<evidence type="ECO:0000256" key="6">
    <source>
        <dbReference type="RuleBase" id="RU362030"/>
    </source>
</evidence>
<evidence type="ECO:0000256" key="1">
    <source>
        <dbReference type="ARBA" id="ARBA00003907"/>
    </source>
</evidence>
<dbReference type="Pfam" id="PF04072">
    <property type="entry name" value="LCM"/>
    <property type="match status" value="1"/>
</dbReference>
<evidence type="ECO:0000256" key="2">
    <source>
        <dbReference type="ARBA" id="ARBA00008138"/>
    </source>
</evidence>
<organism evidence="7 8">
    <name type="scientific">Actinomadura luzonensis</name>
    <dbReference type="NCBI Taxonomy" id="2805427"/>
    <lineage>
        <taxon>Bacteria</taxon>
        <taxon>Bacillati</taxon>
        <taxon>Actinomycetota</taxon>
        <taxon>Actinomycetes</taxon>
        <taxon>Streptosporangiales</taxon>
        <taxon>Thermomonosporaceae</taxon>
        <taxon>Actinomadura</taxon>
    </lineage>
</organism>
<reference evidence="7 8" key="1">
    <citation type="submission" date="2022-04" db="EMBL/GenBank/DDBJ databases">
        <title>Genome draft of Actinomadura sp. ATCC 31491.</title>
        <authorList>
            <person name="Shi X."/>
            <person name="Du Y."/>
        </authorList>
    </citation>
    <scope>NUCLEOTIDE SEQUENCE [LARGE SCALE GENOMIC DNA]</scope>
    <source>
        <strain evidence="7 8">ATCC 31491</strain>
    </source>
</reference>
<dbReference type="EMBL" id="JAKRKC020000001">
    <property type="protein sequence ID" value="MCK2215984.1"/>
    <property type="molecule type" value="Genomic_DNA"/>
</dbReference>
<evidence type="ECO:0000256" key="4">
    <source>
        <dbReference type="ARBA" id="ARBA00022679"/>
    </source>
</evidence>
<keyword evidence="5 6" id="KW-0949">S-adenosyl-L-methionine</keyword>
<dbReference type="RefSeq" id="WP_242377264.1">
    <property type="nucleotide sequence ID" value="NZ_JAKRKC020000001.1"/>
</dbReference>
<keyword evidence="8" id="KW-1185">Reference proteome</keyword>
<evidence type="ECO:0000256" key="3">
    <source>
        <dbReference type="ARBA" id="ARBA00022603"/>
    </source>
</evidence>
<dbReference type="InterPro" id="IPR011610">
    <property type="entry name" value="SAM_mthyl_Trfase_ML2640-like"/>
</dbReference>
<dbReference type="Proteomes" id="UP001317259">
    <property type="component" value="Unassembled WGS sequence"/>
</dbReference>
<evidence type="ECO:0000313" key="7">
    <source>
        <dbReference type="EMBL" id="MCK2215984.1"/>
    </source>
</evidence>
<dbReference type="EC" id="2.1.1.-" evidence="6"/>